<dbReference type="AlphaFoldDB" id="G8M1K7"/>
<feature type="domain" description="MacB-like periplasmic core" evidence="9">
    <location>
        <begin position="19"/>
        <end position="227"/>
    </location>
</feature>
<dbReference type="InterPro" id="IPR025857">
    <property type="entry name" value="MacB_PCD"/>
</dbReference>
<comment type="subcellular location">
    <subcellularLocation>
        <location evidence="1">Cell membrane</location>
        <topology evidence="1">Multi-pass membrane protein</topology>
    </subcellularLocation>
</comment>
<keyword evidence="10" id="KW-0449">Lipoprotein</keyword>
<feature type="domain" description="MacB-like periplasmic core" evidence="9">
    <location>
        <begin position="474"/>
        <end position="664"/>
    </location>
</feature>
<dbReference type="GO" id="GO:0044874">
    <property type="term" value="P:lipoprotein localization to outer membrane"/>
    <property type="evidence" value="ECO:0007669"/>
    <property type="project" value="TreeGrafter"/>
</dbReference>
<feature type="transmembrane region" description="Helical" evidence="7">
    <location>
        <begin position="416"/>
        <end position="437"/>
    </location>
</feature>
<proteinExistence type="inferred from homology"/>
<sequence length="825" mass="93547" precursor="true">MGIIVKFIITNIKEKKFRTFLIVFSITISTALFLSSRALMDTMLNESINSMKSYYGDCDIIISADEDSPSWLLYTKGTEEYKDEFEHIVGTLGTNAVFKSKEDEFVRFDLRGINLEDQDKLNPITYVQTRNLYPFSGKKIIVNSDTAQRFNLNLGDSIELEIDGIKRNFIISGIAENEGFFQQREIISAIVPKSTLASFFNADLRVSAIYLKLKDISKKNALIKELSKAYKQYYVSEPFTEQEIKQALDAISTPFTLIVVIIMCTTMFIIYSSFKVITLERLQVIGTFRSIGATRKATDFILIAESLVYGTIGGITGIILGIGVLYLMKLILLPNSTVVLPFTLQHIISAFIFAILITLLSTLLPIIRVSKIPLRAIVLNDIEKKPRSRKWYLFIAIPMLILTVVGPRITPKNLALITNIILAIILVLAVVLIIPYVVSLFVKIFERLFVVLFGNIGILAAKNLKDNKSVLNNISLLAIGLSSLLTMNTVSHDVVREIVDHYKTRLYDIMLEDNRADKNFEQLLRRVDGVKDVYSIYETYSVDVEGLNYKIRAVQGVDKNKYLDYWDMDIEGDRQKQIDRLDEGRNILITNLLKDALGVKKGDEITLKLGNVSRTFKIIGFYNTRIFSGNCALVSERYLKSDLQARYYSRIYIKTYKDPVEVEKTLREKLISRKTTISRIEALKESEISGNRRLFSILDMFSIFTLFIGVLGIFNNLIVSFLERKRSFAMFRSIGMSKSQILKMLFLESLCGGIIGGIMGVATGIIMVTDMPYVMKSINQPIEIKINGYYLFIYFIVGIIITVLASVAPAMKTSKLNIIEAIKYE</sequence>
<feature type="transmembrane region" description="Helical" evidence="7">
    <location>
        <begin position="444"/>
        <end position="461"/>
    </location>
</feature>
<dbReference type="GO" id="GO:0098797">
    <property type="term" value="C:plasma membrane protein complex"/>
    <property type="evidence" value="ECO:0007669"/>
    <property type="project" value="TreeGrafter"/>
</dbReference>
<feature type="transmembrane region" description="Helical" evidence="7">
    <location>
        <begin position="255"/>
        <end position="279"/>
    </location>
</feature>
<dbReference type="HOGENOM" id="CLU_017916_0_0_9"/>
<keyword evidence="6 7" id="KW-0472">Membrane</keyword>
<dbReference type="EMBL" id="CP003065">
    <property type="protein sequence ID" value="AEV69222.1"/>
    <property type="molecule type" value="Genomic_DNA"/>
</dbReference>
<comment type="similarity">
    <text evidence="2">Belongs to the ABC-4 integral membrane protein family. LolC/E subfamily.</text>
</comment>
<dbReference type="eggNOG" id="COG0577">
    <property type="taxonomic scope" value="Bacteria"/>
</dbReference>
<evidence type="ECO:0000256" key="7">
    <source>
        <dbReference type="SAM" id="Phobius"/>
    </source>
</evidence>
<dbReference type="Proteomes" id="UP000005435">
    <property type="component" value="Chromosome"/>
</dbReference>
<dbReference type="KEGG" id="ccl:Clocl_2656"/>
<evidence type="ECO:0000313" key="10">
    <source>
        <dbReference type="EMBL" id="AEV69222.1"/>
    </source>
</evidence>
<evidence type="ECO:0000256" key="2">
    <source>
        <dbReference type="ARBA" id="ARBA00005236"/>
    </source>
</evidence>
<feature type="transmembrane region" description="Helical" evidence="7">
    <location>
        <begin position="300"/>
        <end position="327"/>
    </location>
</feature>
<gene>
    <name evidence="10" type="ordered locus">Clocl_2656</name>
</gene>
<keyword evidence="5 7" id="KW-1133">Transmembrane helix</keyword>
<evidence type="ECO:0000256" key="5">
    <source>
        <dbReference type="ARBA" id="ARBA00022989"/>
    </source>
</evidence>
<feature type="domain" description="ABC3 transporter permease C-terminal" evidence="8">
    <location>
        <begin position="257"/>
        <end position="373"/>
    </location>
</feature>
<dbReference type="OrthoDB" id="1711021at2"/>
<evidence type="ECO:0000313" key="11">
    <source>
        <dbReference type="Proteomes" id="UP000005435"/>
    </source>
</evidence>
<feature type="transmembrane region" description="Helical" evidence="7">
    <location>
        <begin position="347"/>
        <end position="370"/>
    </location>
</feature>
<feature type="transmembrane region" description="Helical" evidence="7">
    <location>
        <begin position="788"/>
        <end position="808"/>
    </location>
</feature>
<feature type="transmembrane region" description="Helical" evidence="7">
    <location>
        <begin position="391"/>
        <end position="410"/>
    </location>
</feature>
<evidence type="ECO:0000259" key="9">
    <source>
        <dbReference type="Pfam" id="PF12704"/>
    </source>
</evidence>
<accession>G8M1K7</accession>
<keyword evidence="4 7" id="KW-0812">Transmembrane</keyword>
<dbReference type="InterPro" id="IPR051447">
    <property type="entry name" value="Lipoprotein-release_system"/>
</dbReference>
<feature type="transmembrane region" description="Helical" evidence="7">
    <location>
        <begin position="20"/>
        <end position="40"/>
    </location>
</feature>
<feature type="transmembrane region" description="Helical" evidence="7">
    <location>
        <begin position="700"/>
        <end position="723"/>
    </location>
</feature>
<reference evidence="10 11" key="2">
    <citation type="journal article" date="2012" name="Stand. Genomic Sci.">
        <title>Complete Genome Sequence of Clostridium clariflavum DSM 19732.</title>
        <authorList>
            <person name="Izquierdo J.A."/>
            <person name="Goodwin L."/>
            <person name="Davenport K.W."/>
            <person name="Teshima H."/>
            <person name="Bruce D."/>
            <person name="Detter C."/>
            <person name="Tapia R."/>
            <person name="Han S."/>
            <person name="Land M."/>
            <person name="Hauser L."/>
            <person name="Jeffries C.D."/>
            <person name="Han J."/>
            <person name="Pitluck S."/>
            <person name="Nolan M."/>
            <person name="Chen A."/>
            <person name="Huntemann M."/>
            <person name="Mavromatis K."/>
            <person name="Mikhailova N."/>
            <person name="Liolios K."/>
            <person name="Woyke T."/>
            <person name="Lynd L.R."/>
        </authorList>
    </citation>
    <scope>NUCLEOTIDE SEQUENCE [LARGE SCALE GENOMIC DNA]</scope>
    <source>
        <strain evidence="11">DSM 19732 / NBRC 101661 / EBR45</strain>
    </source>
</reference>
<dbReference type="Pfam" id="PF02687">
    <property type="entry name" value="FtsX"/>
    <property type="match status" value="2"/>
</dbReference>
<organism evidence="10 11">
    <name type="scientific">Acetivibrio clariflavus (strain DSM 19732 / NBRC 101661 / EBR45)</name>
    <name type="common">Clostridium clariflavum</name>
    <dbReference type="NCBI Taxonomy" id="720554"/>
    <lineage>
        <taxon>Bacteria</taxon>
        <taxon>Bacillati</taxon>
        <taxon>Bacillota</taxon>
        <taxon>Clostridia</taxon>
        <taxon>Eubacteriales</taxon>
        <taxon>Oscillospiraceae</taxon>
        <taxon>Acetivibrio</taxon>
    </lineage>
</organism>
<protein>
    <submittedName>
        <fullName evidence="10">ABC-type transport system, involved in lipoprotein release, permease component</fullName>
    </submittedName>
</protein>
<evidence type="ECO:0000256" key="4">
    <source>
        <dbReference type="ARBA" id="ARBA00022692"/>
    </source>
</evidence>
<reference evidence="11" key="1">
    <citation type="submission" date="2011-12" db="EMBL/GenBank/DDBJ databases">
        <title>Complete sequence of Clostridium clariflavum DSM 19732.</title>
        <authorList>
            <consortium name="US DOE Joint Genome Institute"/>
            <person name="Lucas S."/>
            <person name="Han J."/>
            <person name="Lapidus A."/>
            <person name="Cheng J.-F."/>
            <person name="Goodwin L."/>
            <person name="Pitluck S."/>
            <person name="Peters L."/>
            <person name="Teshima H."/>
            <person name="Detter J.C."/>
            <person name="Han C."/>
            <person name="Tapia R."/>
            <person name="Land M."/>
            <person name="Hauser L."/>
            <person name="Kyrpides N."/>
            <person name="Ivanova N."/>
            <person name="Pagani I."/>
            <person name="Kitzmiller T."/>
            <person name="Lynd L."/>
            <person name="Izquierdo J."/>
            <person name="Woyke T."/>
        </authorList>
    </citation>
    <scope>NUCLEOTIDE SEQUENCE [LARGE SCALE GENOMIC DNA]</scope>
    <source>
        <strain evidence="11">DSM 19732 / NBRC 101661 / EBR45</strain>
    </source>
</reference>
<name>G8M1K7_ACECE</name>
<evidence type="ECO:0000256" key="1">
    <source>
        <dbReference type="ARBA" id="ARBA00004651"/>
    </source>
</evidence>
<keyword evidence="3" id="KW-1003">Cell membrane</keyword>
<dbReference type="RefSeq" id="WP_014255781.1">
    <property type="nucleotide sequence ID" value="NC_016627.1"/>
</dbReference>
<dbReference type="PANTHER" id="PTHR30489">
    <property type="entry name" value="LIPOPROTEIN-RELEASING SYSTEM TRANSMEMBRANE PROTEIN LOLE"/>
    <property type="match status" value="1"/>
</dbReference>
<feature type="transmembrane region" description="Helical" evidence="7">
    <location>
        <begin position="744"/>
        <end position="768"/>
    </location>
</feature>
<evidence type="ECO:0000256" key="3">
    <source>
        <dbReference type="ARBA" id="ARBA00022475"/>
    </source>
</evidence>
<dbReference type="Pfam" id="PF12704">
    <property type="entry name" value="MacB_PCD"/>
    <property type="match status" value="2"/>
</dbReference>
<keyword evidence="11" id="KW-1185">Reference proteome</keyword>
<feature type="domain" description="ABC3 transporter permease C-terminal" evidence="8">
    <location>
        <begin position="700"/>
        <end position="818"/>
    </location>
</feature>
<evidence type="ECO:0000256" key="6">
    <source>
        <dbReference type="ARBA" id="ARBA00023136"/>
    </source>
</evidence>
<dbReference type="InterPro" id="IPR003838">
    <property type="entry name" value="ABC3_permease_C"/>
</dbReference>
<evidence type="ECO:0000259" key="8">
    <source>
        <dbReference type="Pfam" id="PF02687"/>
    </source>
</evidence>
<dbReference type="STRING" id="720554.Clocl_2656"/>
<dbReference type="PANTHER" id="PTHR30489:SF0">
    <property type="entry name" value="LIPOPROTEIN-RELEASING SYSTEM TRANSMEMBRANE PROTEIN LOLE"/>
    <property type="match status" value="1"/>
</dbReference>